<name>A0A180GMY7_PUCT1</name>
<keyword evidence="5" id="KW-1185">Reference proteome</keyword>
<evidence type="ECO:0000256" key="1">
    <source>
        <dbReference type="SAM" id="MobiDB-lite"/>
    </source>
</evidence>
<evidence type="ECO:0000313" key="4">
    <source>
        <dbReference type="EnsemblFungi" id="PTTG_12666-t43_1-p1"/>
    </source>
</evidence>
<keyword evidence="2" id="KW-0812">Transmembrane</keyword>
<dbReference type="AlphaFoldDB" id="A0A180GMY7"/>
<feature type="region of interest" description="Disordered" evidence="1">
    <location>
        <begin position="420"/>
        <end position="439"/>
    </location>
</feature>
<dbReference type="VEuPathDB" id="FungiDB:PTTG_12666"/>
<feature type="region of interest" description="Disordered" evidence="1">
    <location>
        <begin position="1"/>
        <end position="37"/>
    </location>
</feature>
<reference evidence="3" key="1">
    <citation type="submission" date="2009-11" db="EMBL/GenBank/DDBJ databases">
        <authorList>
            <consortium name="The Broad Institute Genome Sequencing Platform"/>
            <person name="Ward D."/>
            <person name="Feldgarden M."/>
            <person name="Earl A."/>
            <person name="Young S.K."/>
            <person name="Zeng Q."/>
            <person name="Koehrsen M."/>
            <person name="Alvarado L."/>
            <person name="Berlin A."/>
            <person name="Bochicchio J."/>
            <person name="Borenstein D."/>
            <person name="Chapman S.B."/>
            <person name="Chen Z."/>
            <person name="Engels R."/>
            <person name="Freedman E."/>
            <person name="Gellesch M."/>
            <person name="Goldberg J."/>
            <person name="Griggs A."/>
            <person name="Gujja S."/>
            <person name="Heilman E."/>
            <person name="Heiman D."/>
            <person name="Hepburn T."/>
            <person name="Howarth C."/>
            <person name="Jen D."/>
            <person name="Larson L."/>
            <person name="Lewis B."/>
            <person name="Mehta T."/>
            <person name="Park D."/>
            <person name="Pearson M."/>
            <person name="Roberts A."/>
            <person name="Saif S."/>
            <person name="Shea T."/>
            <person name="Shenoy N."/>
            <person name="Sisk P."/>
            <person name="Stolte C."/>
            <person name="Sykes S."/>
            <person name="Thomson T."/>
            <person name="Walk T."/>
            <person name="White J."/>
            <person name="Yandava C."/>
            <person name="Izard J."/>
            <person name="Baranova O.V."/>
            <person name="Blanton J.M."/>
            <person name="Tanner A.C."/>
            <person name="Dewhirst F.E."/>
            <person name="Haas B."/>
            <person name="Nusbaum C."/>
            <person name="Birren B."/>
        </authorList>
    </citation>
    <scope>NUCLEOTIDE SEQUENCE [LARGE SCALE GENOMIC DNA]</scope>
    <source>
        <strain evidence="3">1-1 BBBD Race 1</strain>
    </source>
</reference>
<reference evidence="3" key="2">
    <citation type="submission" date="2016-05" db="EMBL/GenBank/DDBJ databases">
        <title>Comparative analysis highlights variable genome content of wheat rusts and divergence of the mating loci.</title>
        <authorList>
            <person name="Cuomo C.A."/>
            <person name="Bakkeren G."/>
            <person name="Szabo L."/>
            <person name="Khalil H."/>
            <person name="Joly D."/>
            <person name="Goldberg J."/>
            <person name="Young S."/>
            <person name="Zeng Q."/>
            <person name="Fellers J."/>
        </authorList>
    </citation>
    <scope>NUCLEOTIDE SEQUENCE [LARGE SCALE GENOMIC DNA]</scope>
    <source>
        <strain evidence="3">1-1 BBBD Race 1</strain>
    </source>
</reference>
<dbReference type="Gene3D" id="3.40.50.11350">
    <property type="match status" value="1"/>
</dbReference>
<dbReference type="EMBL" id="ADAS02000043">
    <property type="protein sequence ID" value="OAV94080.1"/>
    <property type="molecule type" value="Genomic_DNA"/>
</dbReference>
<feature type="transmembrane region" description="Helical" evidence="2">
    <location>
        <begin position="156"/>
        <end position="174"/>
    </location>
</feature>
<sequence length="739" mass="83997">MRTRGPTAETPKGAPGQTTASDPPVSPSPSFPSQSAYRSSPFPFFSTSHPPFKPHLSIALQPVADPNDCLRFLITTTWSSSAHRQGISIHRINLLRTTSNKKRKDSHESTRTHPIRLTGPLAAKRGEMNYSRLNSSSPVGRLRNLTHSRTLRSSSTILTICFCVLSIFILSWILSSSKSINSPSWSVFNQINQFQPTPTKNPPQKPIDPSQKFLVRDWSIYLGWNNFRYTIETGLLLAKLLNRTLVLPAFTYSRACEYDENECTALTPILVNGVSVDVTTLSNRTWYPDPKPGTHTIKPELYLQYGKGWVLPIEKMLDVDHIIATWGHAIKLGDFHKLTNPDPSFHAIGVYDGTWNTDFNLNLSYRKLPNAMFTNFSLSMVDRLPKPIKPLIDRQKQRRPSSSALITQCESTLKILEANVPQKRDNIPSPEPKRSKQDLPNWDISEIRGNYIAGKLAESDNPLLESCFASNGFRSAYGYGMLGWWMKAPYEPIKNIKRLKNMVGWWDELHKFDEQILHIEGELHNGFPPGQMIWTSLEGRQEFERLVRSAIRPPQWYHNVAARLEKKMRARCGGRSWVGAHMRRGDFLAFEWAANNITNQWNEIKSNTLAGANLLQSRPDLLKPTNKQFGTSLEPPHVDDPIYIATNIRAKEEVQYLRTKHVVLLSDLLEESDRVELGFSGKYMDTTSILEQCLLMRAGYFYGDAHSSVDGWILNRRVFYGISEEVTKIEYLKQPGDGK</sequence>
<dbReference type="OrthoDB" id="3345970at2759"/>
<organism evidence="3">
    <name type="scientific">Puccinia triticina (isolate 1-1 / race 1 (BBBD))</name>
    <name type="common">Brown leaf rust fungus</name>
    <dbReference type="NCBI Taxonomy" id="630390"/>
    <lineage>
        <taxon>Eukaryota</taxon>
        <taxon>Fungi</taxon>
        <taxon>Dikarya</taxon>
        <taxon>Basidiomycota</taxon>
        <taxon>Pucciniomycotina</taxon>
        <taxon>Pucciniomycetes</taxon>
        <taxon>Pucciniales</taxon>
        <taxon>Pucciniaceae</taxon>
        <taxon>Puccinia</taxon>
    </lineage>
</organism>
<dbReference type="CDD" id="cd11296">
    <property type="entry name" value="O-FucT_like"/>
    <property type="match status" value="1"/>
</dbReference>
<keyword evidence="2" id="KW-0472">Membrane</keyword>
<evidence type="ECO:0000313" key="3">
    <source>
        <dbReference type="EMBL" id="OAV94080.1"/>
    </source>
</evidence>
<reference evidence="4" key="4">
    <citation type="submission" date="2025-05" db="UniProtKB">
        <authorList>
            <consortium name="EnsemblFungi"/>
        </authorList>
    </citation>
    <scope>IDENTIFICATION</scope>
    <source>
        <strain evidence="4">isolate 1-1 / race 1 (BBBD)</strain>
    </source>
</reference>
<dbReference type="STRING" id="630390.A0A180GMY7"/>
<gene>
    <name evidence="3" type="ORF">PTTG_12666</name>
</gene>
<dbReference type="Proteomes" id="UP000005240">
    <property type="component" value="Unassembled WGS sequence"/>
</dbReference>
<reference evidence="4 5" key="3">
    <citation type="journal article" date="2017" name="G3 (Bethesda)">
        <title>Comparative analysis highlights variable genome content of wheat rusts and divergence of the mating loci.</title>
        <authorList>
            <person name="Cuomo C.A."/>
            <person name="Bakkeren G."/>
            <person name="Khalil H.B."/>
            <person name="Panwar V."/>
            <person name="Joly D."/>
            <person name="Linning R."/>
            <person name="Sakthikumar S."/>
            <person name="Song X."/>
            <person name="Adiconis X."/>
            <person name="Fan L."/>
            <person name="Goldberg J.M."/>
            <person name="Levin J.Z."/>
            <person name="Young S."/>
            <person name="Zeng Q."/>
            <person name="Anikster Y."/>
            <person name="Bruce M."/>
            <person name="Wang M."/>
            <person name="Yin C."/>
            <person name="McCallum B."/>
            <person name="Szabo L.J."/>
            <person name="Hulbert S."/>
            <person name="Chen X."/>
            <person name="Fellers J.P."/>
        </authorList>
    </citation>
    <scope>NUCLEOTIDE SEQUENCE</scope>
    <source>
        <strain evidence="4">isolate 1-1 / race 1 (BBBD)</strain>
        <strain evidence="5">Isolate 1-1 / race 1 (BBBD)</strain>
    </source>
</reference>
<keyword evidence="2" id="KW-1133">Transmembrane helix</keyword>
<protein>
    <submittedName>
        <fullName evidence="3 4">Uncharacterized protein</fullName>
    </submittedName>
</protein>
<accession>A0A180GMY7</accession>
<evidence type="ECO:0000256" key="2">
    <source>
        <dbReference type="SAM" id="Phobius"/>
    </source>
</evidence>
<feature type="compositionally biased region" description="Basic and acidic residues" evidence="1">
    <location>
        <begin position="422"/>
        <end position="437"/>
    </location>
</feature>
<dbReference type="EnsemblFungi" id="PTTG_12666-t43_1">
    <property type="protein sequence ID" value="PTTG_12666-t43_1-p1"/>
    <property type="gene ID" value="PTTG_12666"/>
</dbReference>
<evidence type="ECO:0000313" key="5">
    <source>
        <dbReference type="Proteomes" id="UP000005240"/>
    </source>
</evidence>
<proteinExistence type="predicted"/>